<feature type="transmembrane region" description="Helical" evidence="10">
    <location>
        <begin position="1084"/>
        <end position="1110"/>
    </location>
</feature>
<dbReference type="InterPro" id="IPR017871">
    <property type="entry name" value="ABC_transporter-like_CS"/>
</dbReference>
<keyword evidence="5" id="KW-0677">Repeat</keyword>
<evidence type="ECO:0000256" key="2">
    <source>
        <dbReference type="ARBA" id="ARBA00008869"/>
    </source>
</evidence>
<dbReference type="FunFam" id="3.40.50.300:FF:000298">
    <property type="entry name" value="ATP-binding cassette sub-family A member 12"/>
    <property type="match status" value="1"/>
</dbReference>
<dbReference type="GO" id="GO:0005524">
    <property type="term" value="F:ATP binding"/>
    <property type="evidence" value="ECO:0007669"/>
    <property type="project" value="UniProtKB-KW"/>
</dbReference>
<dbReference type="EMBL" id="RRYP01000497">
    <property type="protein sequence ID" value="TNV87329.1"/>
    <property type="molecule type" value="Genomic_DNA"/>
</dbReference>
<keyword evidence="9 10" id="KW-0472">Membrane</keyword>
<organism evidence="12 13">
    <name type="scientific">Halteria grandinella</name>
    <dbReference type="NCBI Taxonomy" id="5974"/>
    <lineage>
        <taxon>Eukaryota</taxon>
        <taxon>Sar</taxon>
        <taxon>Alveolata</taxon>
        <taxon>Ciliophora</taxon>
        <taxon>Intramacronucleata</taxon>
        <taxon>Spirotrichea</taxon>
        <taxon>Stichotrichia</taxon>
        <taxon>Sporadotrichida</taxon>
        <taxon>Halteriidae</taxon>
        <taxon>Halteria</taxon>
    </lineage>
</organism>
<name>A0A8J8P7G0_HALGN</name>
<proteinExistence type="inferred from homology"/>
<evidence type="ECO:0000256" key="10">
    <source>
        <dbReference type="SAM" id="Phobius"/>
    </source>
</evidence>
<feature type="transmembrane region" description="Helical" evidence="10">
    <location>
        <begin position="857"/>
        <end position="877"/>
    </location>
</feature>
<comment type="similarity">
    <text evidence="2">Belongs to the ABC transporter superfamily. ABCA family.</text>
</comment>
<dbReference type="InterPro" id="IPR027417">
    <property type="entry name" value="P-loop_NTPase"/>
</dbReference>
<feature type="domain" description="ABC transporter" evidence="11">
    <location>
        <begin position="489"/>
        <end position="718"/>
    </location>
</feature>
<dbReference type="Proteomes" id="UP000785679">
    <property type="component" value="Unassembled WGS sequence"/>
</dbReference>
<feature type="transmembrane region" description="Helical" evidence="10">
    <location>
        <begin position="217"/>
        <end position="233"/>
    </location>
</feature>
<comment type="subcellular location">
    <subcellularLocation>
        <location evidence="1">Membrane</location>
        <topology evidence="1">Multi-pass membrane protein</topology>
    </subcellularLocation>
</comment>
<evidence type="ECO:0000256" key="9">
    <source>
        <dbReference type="ARBA" id="ARBA00023136"/>
    </source>
</evidence>
<feature type="transmembrane region" description="Helical" evidence="10">
    <location>
        <begin position="1221"/>
        <end position="1243"/>
    </location>
</feature>
<dbReference type="Pfam" id="PF00005">
    <property type="entry name" value="ABC_tran"/>
    <property type="match status" value="2"/>
</dbReference>
<keyword evidence="6" id="KW-0547">Nucleotide-binding</keyword>
<dbReference type="GO" id="GO:0140359">
    <property type="term" value="F:ABC-type transporter activity"/>
    <property type="evidence" value="ECO:0007669"/>
    <property type="project" value="InterPro"/>
</dbReference>
<dbReference type="SUPFAM" id="SSF52540">
    <property type="entry name" value="P-loop containing nucleoside triphosphate hydrolases"/>
    <property type="match status" value="2"/>
</dbReference>
<keyword evidence="7" id="KW-0067">ATP-binding</keyword>
<evidence type="ECO:0000256" key="3">
    <source>
        <dbReference type="ARBA" id="ARBA00022448"/>
    </source>
</evidence>
<feature type="transmembrane region" description="Helical" evidence="10">
    <location>
        <begin position="352"/>
        <end position="371"/>
    </location>
</feature>
<keyword evidence="4 10" id="KW-0812">Transmembrane</keyword>
<evidence type="ECO:0000256" key="6">
    <source>
        <dbReference type="ARBA" id="ARBA00022741"/>
    </source>
</evidence>
<accession>A0A8J8P7G0</accession>
<dbReference type="PROSITE" id="PS00211">
    <property type="entry name" value="ABC_TRANSPORTER_1"/>
    <property type="match status" value="2"/>
</dbReference>
<evidence type="ECO:0000313" key="12">
    <source>
        <dbReference type="EMBL" id="TNV87329.1"/>
    </source>
</evidence>
<dbReference type="InterPro" id="IPR003439">
    <property type="entry name" value="ABC_transporter-like_ATP-bd"/>
</dbReference>
<evidence type="ECO:0000256" key="4">
    <source>
        <dbReference type="ARBA" id="ARBA00022692"/>
    </source>
</evidence>
<dbReference type="Gene3D" id="3.40.50.300">
    <property type="entry name" value="P-loop containing nucleotide triphosphate hydrolases"/>
    <property type="match status" value="2"/>
</dbReference>
<evidence type="ECO:0000313" key="13">
    <source>
        <dbReference type="Proteomes" id="UP000785679"/>
    </source>
</evidence>
<dbReference type="PROSITE" id="PS50893">
    <property type="entry name" value="ABC_TRANSPORTER_2"/>
    <property type="match status" value="2"/>
</dbReference>
<evidence type="ECO:0000259" key="11">
    <source>
        <dbReference type="PROSITE" id="PS50893"/>
    </source>
</evidence>
<dbReference type="CDD" id="cd03263">
    <property type="entry name" value="ABC_subfamily_A"/>
    <property type="match status" value="2"/>
</dbReference>
<dbReference type="InterPro" id="IPR013525">
    <property type="entry name" value="ABC2_TM"/>
</dbReference>
<dbReference type="PANTHER" id="PTHR19229">
    <property type="entry name" value="ATP-BINDING CASSETTE TRANSPORTER SUBFAMILY A ABCA"/>
    <property type="match status" value="1"/>
</dbReference>
<sequence>MRPEGHNFQRMFYTTNKMPQFAGIDAIGTPIVKPQNFSNTDIINFYQSSLPLICNRRSKYVYALIGSKENIDKIRNITQFFTPYNITMEEYQDPTALYAKIKSENIPSYCFGLQVDEFDTVNDKYSIQIRYLKSALPDTLKSPYDPLINTPSFTAWQQYVSVGFLNTFSLISDFIIKNKSPIPLKNQSSIDVAYVPMKTPEYEVIDPQAVSTLSDRFPFFLMFTFLLPLYYIVSKLSEEKESKSREGMKMMGLKDSSYYLSWFVFHAILSSIMSVIVTLMLLINLFPESNKLLIFLMTFFYSLSLFGFSIVIVSVFPNARSAATAATLSHLVSYFAVYAINDPQISASIKLIFSIFPNIGMSFCVFNLFQLEFNSTGLSFSNMASWYNNATFLNCLGMLIFDFAFYLCLGLYLDQILQSQFGVPKKWYFICTKNFWCTPKPQRRNRKSTYEAQLINDSEEDEEIVSSQNSNFESIPESLRKQEQTNECLQISGLRKEFGKKIAVSNSSITMYNGQIFALLGHNGAGKTTTISMLTGLLQATKGSASVKNISIFEEMDEFRKILGVCPQHDVLFESLTPREHLRLFASFKGSNSSEIDSVVDKMIKDIDLQEVENQLAKTLSGGQKRKLSVGIAMIGNSKVVILDEPSSGMDTSSRRRLWEMLKQNKQGKIIILTTHYMDEADILGDRICIMADGKIKCCGSSLFLKNRYGVGYNLVIAKNNRDPNPKIDKFVATRIRGVKKLSEVSSEMTFQLPTESSSQFKRFFNSLDRHHEKLGIRSYGVGITTLEEVFLNIASEDHDEKAQQRSSKKKQAKDSDLENYSISDDHEEGFFNVFFLNLRALIKKKLLLQIRDPRTLIIEVVFPIAFIFLGLGLASVKVIREGIPRPLDISNFPQQSLYYNERVPSQNILSQPIVENYLQDQFITQRVSVPTDISKPSSWMSMVSSFDDKVFEQRFIAPGGFYGNYFLHELNEANKSQIQYSAFAMINATSQDAVAFYGAYLHQGLLRKMISNPKLTLNLTYTPFPLSLLENGISSAAGGSQVSMMFAFAYMMVSDSLIQNIIRERVRRVKQQMTLSGMNLPAYWISHYLIDIIFQAPPSIAAMIGIQIFNIDLPQAWTLILIFVFVNPLFIYAFSCLFESTSSASLVTRLSYVFIGAILPIAFQFLLIFPQTVETAKVLRWFFYCLPIYSLNYGVSNIASREIMGIVFKKDLSDPLNIDVAGTSLIFLLGMIPIFWIILFLYESKVFRIRGCRSVKDIEMQLQKKSKLNQQTDSDVIDEEIRVDNCDSKSLTVMVSRAKKNYGSFPAVKGVSFGLEYGECFALLGVSGAGKTTVFKCLTGEEIPNNGKVFIQGHNVSTSSGFNQARSLIGYCPQFDAIFERLTVREHLEFYAAIKGVVSRLRTRLIQKQLEDMDLLEFESVYAENLSGGNKRKLSVAMAMIGNPPIVFLDEPSTGVDPKAKRFMWNIVSKISTQRKKSSVIITTHSMEEAEALCTKMGIMVAGKFKCFGSSQHIKSKYGTGYEIEIKIKTLDEGELHELKQLYKLSSLGDKIKQSQIGLVLNNLKANFLQEEISKNGSGSDYYKDLNGGQKQTNANEFIKWVFTEYSGATVIEMLERMFSSVEVIEHFSNTYKIKVSKDEYSIGYLFGMMEDIKEDYSISEYSVSQTSLEQIFNNFAKQSDEAAPKKVTLKTNNFQKSGSGQKSRIN</sequence>
<protein>
    <recommendedName>
        <fullName evidence="11">ABC transporter domain-containing protein</fullName>
    </recommendedName>
</protein>
<dbReference type="GO" id="GO:0016020">
    <property type="term" value="C:membrane"/>
    <property type="evidence" value="ECO:0007669"/>
    <property type="project" value="UniProtKB-SubCell"/>
</dbReference>
<evidence type="ECO:0000256" key="1">
    <source>
        <dbReference type="ARBA" id="ARBA00004141"/>
    </source>
</evidence>
<keyword evidence="8 10" id="KW-1133">Transmembrane helix</keyword>
<gene>
    <name evidence="12" type="ORF">FGO68_gene5519</name>
</gene>
<feature type="transmembrane region" description="Helical" evidence="10">
    <location>
        <begin position="1151"/>
        <end position="1170"/>
    </location>
</feature>
<feature type="transmembrane region" description="Helical" evidence="10">
    <location>
        <begin position="1116"/>
        <end position="1139"/>
    </location>
</feature>
<comment type="caution">
    <text evidence="12">The sequence shown here is derived from an EMBL/GenBank/DDBJ whole genome shotgun (WGS) entry which is preliminary data.</text>
</comment>
<evidence type="ECO:0000256" key="5">
    <source>
        <dbReference type="ARBA" id="ARBA00022737"/>
    </source>
</evidence>
<reference evidence="12" key="1">
    <citation type="submission" date="2019-06" db="EMBL/GenBank/DDBJ databases">
        <authorList>
            <person name="Zheng W."/>
        </authorList>
    </citation>
    <scope>NUCLEOTIDE SEQUENCE</scope>
    <source>
        <strain evidence="12">QDHG01</strain>
    </source>
</reference>
<dbReference type="PANTHER" id="PTHR19229:SF36">
    <property type="entry name" value="ATP-BINDING CASSETTE SUB-FAMILY A MEMBER 2"/>
    <property type="match status" value="1"/>
</dbReference>
<dbReference type="GO" id="GO:0016887">
    <property type="term" value="F:ATP hydrolysis activity"/>
    <property type="evidence" value="ECO:0007669"/>
    <property type="project" value="InterPro"/>
</dbReference>
<dbReference type="FunFam" id="3.40.50.300:FF:000335">
    <property type="entry name" value="ATP binding cassette subfamily A member 5"/>
    <property type="match status" value="1"/>
</dbReference>
<evidence type="ECO:0000256" key="7">
    <source>
        <dbReference type="ARBA" id="ARBA00022840"/>
    </source>
</evidence>
<keyword evidence="3" id="KW-0813">Transport</keyword>
<keyword evidence="13" id="KW-1185">Reference proteome</keyword>
<dbReference type="OrthoDB" id="311765at2759"/>
<dbReference type="InterPro" id="IPR003593">
    <property type="entry name" value="AAA+_ATPase"/>
</dbReference>
<feature type="domain" description="ABC transporter" evidence="11">
    <location>
        <begin position="1294"/>
        <end position="1528"/>
    </location>
</feature>
<dbReference type="Pfam" id="PF12698">
    <property type="entry name" value="ABC2_membrane_3"/>
    <property type="match status" value="2"/>
</dbReference>
<feature type="transmembrane region" description="Helical" evidence="10">
    <location>
        <begin position="292"/>
        <end position="316"/>
    </location>
</feature>
<feature type="transmembrane region" description="Helical" evidence="10">
    <location>
        <begin position="259"/>
        <end position="285"/>
    </location>
</feature>
<dbReference type="SMART" id="SM00382">
    <property type="entry name" value="AAA"/>
    <property type="match status" value="2"/>
</dbReference>
<dbReference type="InterPro" id="IPR026082">
    <property type="entry name" value="ABCA"/>
</dbReference>
<feature type="transmembrane region" description="Helical" evidence="10">
    <location>
        <begin position="391"/>
        <end position="413"/>
    </location>
</feature>
<dbReference type="GO" id="GO:0005319">
    <property type="term" value="F:lipid transporter activity"/>
    <property type="evidence" value="ECO:0007669"/>
    <property type="project" value="TreeGrafter"/>
</dbReference>
<feature type="transmembrane region" description="Helical" evidence="10">
    <location>
        <begin position="1182"/>
        <end position="1200"/>
    </location>
</feature>
<evidence type="ECO:0000256" key="8">
    <source>
        <dbReference type="ARBA" id="ARBA00022989"/>
    </source>
</evidence>